<evidence type="ECO:0000313" key="2">
    <source>
        <dbReference type="Proteomes" id="UP001066276"/>
    </source>
</evidence>
<dbReference type="EMBL" id="JANPWB010000011">
    <property type="protein sequence ID" value="KAJ1123375.1"/>
    <property type="molecule type" value="Genomic_DNA"/>
</dbReference>
<dbReference type="Proteomes" id="UP001066276">
    <property type="component" value="Chromosome 7"/>
</dbReference>
<reference evidence="1" key="1">
    <citation type="journal article" date="2022" name="bioRxiv">
        <title>Sequencing and chromosome-scale assembly of the giantPleurodeles waltlgenome.</title>
        <authorList>
            <person name="Brown T."/>
            <person name="Elewa A."/>
            <person name="Iarovenko S."/>
            <person name="Subramanian E."/>
            <person name="Araus A.J."/>
            <person name="Petzold A."/>
            <person name="Susuki M."/>
            <person name="Suzuki K.-i.T."/>
            <person name="Hayashi T."/>
            <person name="Toyoda A."/>
            <person name="Oliveira C."/>
            <person name="Osipova E."/>
            <person name="Leigh N.D."/>
            <person name="Simon A."/>
            <person name="Yun M.H."/>
        </authorList>
    </citation>
    <scope>NUCLEOTIDE SEQUENCE</scope>
    <source>
        <strain evidence="1">20211129_DDA</strain>
        <tissue evidence="1">Liver</tissue>
    </source>
</reference>
<proteinExistence type="predicted"/>
<evidence type="ECO:0008006" key="3">
    <source>
        <dbReference type="Google" id="ProtNLM"/>
    </source>
</evidence>
<comment type="caution">
    <text evidence="1">The sequence shown here is derived from an EMBL/GenBank/DDBJ whole genome shotgun (WGS) entry which is preliminary data.</text>
</comment>
<organism evidence="1 2">
    <name type="scientific">Pleurodeles waltl</name>
    <name type="common">Iberian ribbed newt</name>
    <dbReference type="NCBI Taxonomy" id="8319"/>
    <lineage>
        <taxon>Eukaryota</taxon>
        <taxon>Metazoa</taxon>
        <taxon>Chordata</taxon>
        <taxon>Craniata</taxon>
        <taxon>Vertebrata</taxon>
        <taxon>Euteleostomi</taxon>
        <taxon>Amphibia</taxon>
        <taxon>Batrachia</taxon>
        <taxon>Caudata</taxon>
        <taxon>Salamandroidea</taxon>
        <taxon>Salamandridae</taxon>
        <taxon>Pleurodelinae</taxon>
        <taxon>Pleurodeles</taxon>
    </lineage>
</organism>
<accession>A0AAV7P561</accession>
<protein>
    <recommendedName>
        <fullName evidence="3">Secreted protein</fullName>
    </recommendedName>
</protein>
<keyword evidence="2" id="KW-1185">Reference proteome</keyword>
<dbReference type="AlphaFoldDB" id="A0AAV7P561"/>
<evidence type="ECO:0000313" key="1">
    <source>
        <dbReference type="EMBL" id="KAJ1123375.1"/>
    </source>
</evidence>
<sequence length="66" mass="7022">MRKRPRIKALLRSEVLRGAPFLIWLSAPRLLGSAVGAIDCGCPEGPSRLVSWPTRPSDAGVGVLVA</sequence>
<gene>
    <name evidence="1" type="ORF">NDU88_001845</name>
</gene>
<name>A0AAV7P561_PLEWA</name>